<keyword evidence="2" id="KW-1185">Reference proteome</keyword>
<reference evidence="1 2" key="1">
    <citation type="submission" date="2018-02" db="EMBL/GenBank/DDBJ databases">
        <title>Solimicrobium silvestre gen. nov., sp. nov., isolated from alpine forest soil.</title>
        <authorList>
            <person name="Margesin R."/>
            <person name="Albuquerque L."/>
            <person name="Zhang D.-C."/>
            <person name="Froufe H.J.C."/>
            <person name="Severino R."/>
            <person name="Roxo I."/>
            <person name="Egas C."/>
            <person name="Da Costa M.S."/>
        </authorList>
    </citation>
    <scope>NUCLEOTIDE SEQUENCE [LARGE SCALE GENOMIC DNA]</scope>
    <source>
        <strain evidence="1 2">S20-91</strain>
    </source>
</reference>
<comment type="caution">
    <text evidence="1">The sequence shown here is derived from an EMBL/GenBank/DDBJ whole genome shotgun (WGS) entry which is preliminary data.</text>
</comment>
<accession>A0A2S9GXI9</accession>
<evidence type="ECO:0000313" key="1">
    <source>
        <dbReference type="EMBL" id="PRC92376.1"/>
    </source>
</evidence>
<gene>
    <name evidence="1" type="ORF">S2091_3035</name>
</gene>
<name>A0A2S9GXI9_9BURK</name>
<proteinExistence type="predicted"/>
<dbReference type="Proteomes" id="UP000237839">
    <property type="component" value="Unassembled WGS sequence"/>
</dbReference>
<dbReference type="AlphaFoldDB" id="A0A2S9GXI9"/>
<dbReference type="RefSeq" id="WP_105532777.1">
    <property type="nucleotide sequence ID" value="NZ_PUGF01000014.1"/>
</dbReference>
<sequence length="83" mass="8459">MTFASASLKGLGITLLFAIAVSLQATTSVDIKAKLSAIPTSTPVATLNTNKNTVSLDVISMADPHAVFVAQPSVPDALGGAYR</sequence>
<evidence type="ECO:0000313" key="2">
    <source>
        <dbReference type="Proteomes" id="UP000237839"/>
    </source>
</evidence>
<organism evidence="1 2">
    <name type="scientific">Solimicrobium silvestre</name>
    <dbReference type="NCBI Taxonomy" id="2099400"/>
    <lineage>
        <taxon>Bacteria</taxon>
        <taxon>Pseudomonadati</taxon>
        <taxon>Pseudomonadota</taxon>
        <taxon>Betaproteobacteria</taxon>
        <taxon>Burkholderiales</taxon>
        <taxon>Oxalobacteraceae</taxon>
        <taxon>Solimicrobium</taxon>
    </lineage>
</organism>
<dbReference type="EMBL" id="PUGF01000014">
    <property type="protein sequence ID" value="PRC92376.1"/>
    <property type="molecule type" value="Genomic_DNA"/>
</dbReference>
<protein>
    <submittedName>
        <fullName evidence="1">Uncharacterized protein</fullName>
    </submittedName>
</protein>